<dbReference type="SMART" id="SM00344">
    <property type="entry name" value="HTH_ASNC"/>
    <property type="match status" value="1"/>
</dbReference>
<dbReference type="OrthoDB" id="9809462at2"/>
<keyword evidence="2 4" id="KW-0238">DNA-binding</keyword>
<dbReference type="Proteomes" id="UP000248021">
    <property type="component" value="Unassembled WGS sequence"/>
</dbReference>
<dbReference type="Gene3D" id="1.10.10.10">
    <property type="entry name" value="Winged helix-like DNA-binding domain superfamily/Winged helix DNA-binding domain"/>
    <property type="match status" value="1"/>
</dbReference>
<proteinExistence type="predicted"/>
<dbReference type="GO" id="GO:0005829">
    <property type="term" value="C:cytosol"/>
    <property type="evidence" value="ECO:0007669"/>
    <property type="project" value="TreeGrafter"/>
</dbReference>
<dbReference type="PANTHER" id="PTHR30154:SF34">
    <property type="entry name" value="TRANSCRIPTIONAL REGULATOR AZLB"/>
    <property type="match status" value="1"/>
</dbReference>
<dbReference type="PANTHER" id="PTHR30154">
    <property type="entry name" value="LEUCINE-RESPONSIVE REGULATORY PROTEIN"/>
    <property type="match status" value="1"/>
</dbReference>
<dbReference type="Pfam" id="PF01037">
    <property type="entry name" value="AsnC_trans_reg"/>
    <property type="match status" value="1"/>
</dbReference>
<dbReference type="InterPro" id="IPR036388">
    <property type="entry name" value="WH-like_DNA-bd_sf"/>
</dbReference>
<name>A0A2V3TXP2_9HYPH</name>
<evidence type="ECO:0000256" key="1">
    <source>
        <dbReference type="ARBA" id="ARBA00023015"/>
    </source>
</evidence>
<keyword evidence="5" id="KW-1185">Reference proteome</keyword>
<dbReference type="InterPro" id="IPR019887">
    <property type="entry name" value="Tscrpt_reg_AsnC/Lrp_C"/>
</dbReference>
<dbReference type="PRINTS" id="PR00033">
    <property type="entry name" value="HTHASNC"/>
</dbReference>
<sequence length="142" mass="15668">MHIFDDLDRQLIAALREDGRAPISKLATILGISRATVQSRLDRLIDSGAVLGFTIRSRQDYDANSVRAIMLIEVTGRSTTAVIKQLRGLPELHSLHTTNGAWDLVAEIRASSLSDFDRVLREVRTINGILNSETSILLSSVE</sequence>
<comment type="caution">
    <text evidence="4">The sequence shown here is derived from an EMBL/GenBank/DDBJ whole genome shotgun (WGS) entry which is preliminary data.</text>
</comment>
<dbReference type="InterPro" id="IPR019888">
    <property type="entry name" value="Tscrpt_reg_AsnC-like"/>
</dbReference>
<accession>A0A2V3TXP2</accession>
<dbReference type="InterPro" id="IPR011008">
    <property type="entry name" value="Dimeric_a/b-barrel"/>
</dbReference>
<protein>
    <submittedName>
        <fullName evidence="4">DNA-binding Lrp family transcriptional regulator</fullName>
    </submittedName>
</protein>
<gene>
    <name evidence="4" type="ORF">C7450_112199</name>
</gene>
<reference evidence="4 5" key="1">
    <citation type="submission" date="2018-05" db="EMBL/GenBank/DDBJ databases">
        <title>Genomic Encyclopedia of Type Strains, Phase IV (KMG-IV): sequencing the most valuable type-strain genomes for metagenomic binning, comparative biology and taxonomic classification.</title>
        <authorList>
            <person name="Goeker M."/>
        </authorList>
    </citation>
    <scope>NUCLEOTIDE SEQUENCE [LARGE SCALE GENOMIC DNA]</scope>
    <source>
        <strain evidence="4 5">DSM 6462</strain>
    </source>
</reference>
<dbReference type="InterPro" id="IPR036390">
    <property type="entry name" value="WH_DNA-bd_sf"/>
</dbReference>
<evidence type="ECO:0000256" key="2">
    <source>
        <dbReference type="ARBA" id="ARBA00023125"/>
    </source>
</evidence>
<dbReference type="GO" id="GO:0043565">
    <property type="term" value="F:sequence-specific DNA binding"/>
    <property type="evidence" value="ECO:0007669"/>
    <property type="project" value="InterPro"/>
</dbReference>
<dbReference type="EMBL" id="QJJK01000012">
    <property type="protein sequence ID" value="PXW54170.1"/>
    <property type="molecule type" value="Genomic_DNA"/>
</dbReference>
<keyword evidence="3" id="KW-0804">Transcription</keyword>
<dbReference type="InterPro" id="IPR000485">
    <property type="entry name" value="AsnC-type_HTH_dom"/>
</dbReference>
<evidence type="ECO:0000256" key="3">
    <source>
        <dbReference type="ARBA" id="ARBA00023163"/>
    </source>
</evidence>
<dbReference type="GO" id="GO:0043200">
    <property type="term" value="P:response to amino acid"/>
    <property type="evidence" value="ECO:0007669"/>
    <property type="project" value="TreeGrafter"/>
</dbReference>
<dbReference type="AlphaFoldDB" id="A0A2V3TXP2"/>
<evidence type="ECO:0000313" key="4">
    <source>
        <dbReference type="EMBL" id="PXW54170.1"/>
    </source>
</evidence>
<evidence type="ECO:0000313" key="5">
    <source>
        <dbReference type="Proteomes" id="UP000248021"/>
    </source>
</evidence>
<organism evidence="4 5">
    <name type="scientific">Chelatococcus asaccharovorans</name>
    <dbReference type="NCBI Taxonomy" id="28210"/>
    <lineage>
        <taxon>Bacteria</taxon>
        <taxon>Pseudomonadati</taxon>
        <taxon>Pseudomonadota</taxon>
        <taxon>Alphaproteobacteria</taxon>
        <taxon>Hyphomicrobiales</taxon>
        <taxon>Chelatococcaceae</taxon>
        <taxon>Chelatococcus</taxon>
    </lineage>
</organism>
<dbReference type="Pfam" id="PF13404">
    <property type="entry name" value="HTH_AsnC-type"/>
    <property type="match status" value="1"/>
</dbReference>
<keyword evidence="1" id="KW-0805">Transcription regulation</keyword>
<dbReference type="PROSITE" id="PS50956">
    <property type="entry name" value="HTH_ASNC_2"/>
    <property type="match status" value="1"/>
</dbReference>
<dbReference type="SUPFAM" id="SSF46785">
    <property type="entry name" value="Winged helix' DNA-binding domain"/>
    <property type="match status" value="1"/>
</dbReference>
<dbReference type="Gene3D" id="3.30.70.920">
    <property type="match status" value="1"/>
</dbReference>
<dbReference type="SUPFAM" id="SSF54909">
    <property type="entry name" value="Dimeric alpha+beta barrel"/>
    <property type="match status" value="1"/>
</dbReference>
<dbReference type="RefSeq" id="WP_110377399.1">
    <property type="nucleotide sequence ID" value="NZ_CAKNFM010000002.1"/>
</dbReference>